<dbReference type="GO" id="GO:0032259">
    <property type="term" value="P:methylation"/>
    <property type="evidence" value="ECO:0007669"/>
    <property type="project" value="UniProtKB-KW"/>
</dbReference>
<dbReference type="EMBL" id="UFQS01002158">
    <property type="protein sequence ID" value="SSX13375.1"/>
    <property type="molecule type" value="Genomic_DNA"/>
</dbReference>
<evidence type="ECO:0000313" key="8">
    <source>
        <dbReference type="EMBL" id="SSX32809.1"/>
    </source>
</evidence>
<reference evidence="7" key="1">
    <citation type="submission" date="2018-04" db="EMBL/GenBank/DDBJ databases">
        <authorList>
            <person name="Go L.Y."/>
            <person name="Mitchell J.A."/>
        </authorList>
    </citation>
    <scope>NUCLEOTIDE SEQUENCE</scope>
    <source>
        <tissue evidence="7">Whole organism</tissue>
    </source>
</reference>
<sequence length="540" mass="61209">MDQNTFNEKVDVQRKNKLQVNESPNNEYEGKSNTIDEGDVANLNRLSYDWWNPSGRVKGLHSMNALRVPFIRDGLISAGVIPKSKINAPNVLENIKILDVGCGGGILTEALGKLHAQVTGLDPGVDLLKVAKAHLALDKDLESRVEYVAETIEDHAKANVEKYDVVVISEVIEHVTEKEEFVKACIKALKPGGSIFVGRVRGMHYKVIINEWYWSRFLFLSFAMHAVKQSNNDLIVALEFKKRCEKSEEILSGTVRVKTEYIEDEEEENFVGLETKTDPESILFVTSADWDEPIQSPQIIIQKPVQRILKREKSSEITEDEDEVIEPETLIESDYAGTESDLSEDSDVERERRQKTVKSKNNPFFVFLFHRPSDTHWRKEFQMRNMWNPGLKKICTQFAYGSPFSTLDPATGLITPLIPKSEPIGNNHMTEEKSGINHPTQYQTITHDIHNNIYRPTSLEEQHNHVMLQHETMQVQQALLQQHAMMGHHSAAAMMHSPLSQVTSPGGSSMGGQRFLNRYAVDNVSAHICLRSLLMVNKQK</sequence>
<dbReference type="CDD" id="cd02440">
    <property type="entry name" value="AdoMet_MTases"/>
    <property type="match status" value="1"/>
</dbReference>
<dbReference type="Pfam" id="PF08241">
    <property type="entry name" value="Methyltransf_11"/>
    <property type="match status" value="1"/>
</dbReference>
<feature type="domain" description="Methyltransferase type 11" evidence="6">
    <location>
        <begin position="98"/>
        <end position="196"/>
    </location>
</feature>
<dbReference type="GO" id="GO:0061542">
    <property type="term" value="F:3-demethylubiquinol 3-O-methyltransferase activity"/>
    <property type="evidence" value="ECO:0007669"/>
    <property type="project" value="InterPro"/>
</dbReference>
<dbReference type="SUPFAM" id="SSF53335">
    <property type="entry name" value="S-adenosyl-L-methionine-dependent methyltransferases"/>
    <property type="match status" value="1"/>
</dbReference>
<dbReference type="AlphaFoldDB" id="A0A336LA35"/>
<evidence type="ECO:0000256" key="3">
    <source>
        <dbReference type="ARBA" id="ARBA00022688"/>
    </source>
</evidence>
<evidence type="ECO:0000313" key="7">
    <source>
        <dbReference type="EMBL" id="SSX13375.1"/>
    </source>
</evidence>
<accession>A0A336LA35</accession>
<dbReference type="PANTHER" id="PTHR43464:SF19">
    <property type="entry name" value="UBIQUINONE BIOSYNTHESIS O-METHYLTRANSFERASE, MITOCHONDRIAL"/>
    <property type="match status" value="1"/>
</dbReference>
<dbReference type="InterPro" id="IPR013216">
    <property type="entry name" value="Methyltransf_11"/>
</dbReference>
<keyword evidence="1" id="KW-0489">Methyltransferase</keyword>
<dbReference type="GO" id="GO:0010420">
    <property type="term" value="F:polyprenyldihydroxybenzoate methyltransferase activity"/>
    <property type="evidence" value="ECO:0007669"/>
    <property type="project" value="InterPro"/>
</dbReference>
<dbReference type="InterPro" id="IPR029063">
    <property type="entry name" value="SAM-dependent_MTases_sf"/>
</dbReference>
<name>A0A336LA35_CULSO</name>
<organism evidence="7">
    <name type="scientific">Culicoides sonorensis</name>
    <name type="common">Biting midge</name>
    <dbReference type="NCBI Taxonomy" id="179676"/>
    <lineage>
        <taxon>Eukaryota</taxon>
        <taxon>Metazoa</taxon>
        <taxon>Ecdysozoa</taxon>
        <taxon>Arthropoda</taxon>
        <taxon>Hexapoda</taxon>
        <taxon>Insecta</taxon>
        <taxon>Pterygota</taxon>
        <taxon>Neoptera</taxon>
        <taxon>Endopterygota</taxon>
        <taxon>Diptera</taxon>
        <taxon>Nematocera</taxon>
        <taxon>Chironomoidea</taxon>
        <taxon>Ceratopogonidae</taxon>
        <taxon>Ceratopogoninae</taxon>
        <taxon>Culicoides</taxon>
        <taxon>Monoculicoides</taxon>
    </lineage>
</organism>
<reference evidence="8" key="2">
    <citation type="submission" date="2018-07" db="EMBL/GenBank/DDBJ databases">
        <authorList>
            <person name="Quirk P.G."/>
            <person name="Krulwich T.A."/>
        </authorList>
    </citation>
    <scope>NUCLEOTIDE SEQUENCE</scope>
</reference>
<keyword evidence="4" id="KW-0949">S-adenosyl-L-methionine</keyword>
<gene>
    <name evidence="7" type="primary">CSON005449</name>
</gene>
<dbReference type="GO" id="GO:0005739">
    <property type="term" value="C:mitochondrion"/>
    <property type="evidence" value="ECO:0007669"/>
    <property type="project" value="TreeGrafter"/>
</dbReference>
<feature type="region of interest" description="Disordered" evidence="5">
    <location>
        <begin position="313"/>
        <end position="356"/>
    </location>
</feature>
<evidence type="ECO:0000256" key="2">
    <source>
        <dbReference type="ARBA" id="ARBA00022679"/>
    </source>
</evidence>
<dbReference type="VEuPathDB" id="VectorBase:CSON005449"/>
<keyword evidence="2" id="KW-0808">Transferase</keyword>
<evidence type="ECO:0000256" key="5">
    <source>
        <dbReference type="SAM" id="MobiDB-lite"/>
    </source>
</evidence>
<evidence type="ECO:0000256" key="4">
    <source>
        <dbReference type="ARBA" id="ARBA00022691"/>
    </source>
</evidence>
<dbReference type="PANTHER" id="PTHR43464">
    <property type="entry name" value="METHYLTRANSFERASE"/>
    <property type="match status" value="1"/>
</dbReference>
<dbReference type="EMBL" id="UFQT01002158">
    <property type="protein sequence ID" value="SSX32809.1"/>
    <property type="molecule type" value="Genomic_DNA"/>
</dbReference>
<protein>
    <submittedName>
        <fullName evidence="7">CSON005449 protein</fullName>
    </submittedName>
</protein>
<feature type="compositionally biased region" description="Acidic residues" evidence="5">
    <location>
        <begin position="317"/>
        <end position="331"/>
    </location>
</feature>
<keyword evidence="3" id="KW-0831">Ubiquinone biosynthesis</keyword>
<evidence type="ECO:0000259" key="6">
    <source>
        <dbReference type="Pfam" id="PF08241"/>
    </source>
</evidence>
<proteinExistence type="predicted"/>
<evidence type="ECO:0000256" key="1">
    <source>
        <dbReference type="ARBA" id="ARBA00022603"/>
    </source>
</evidence>
<dbReference type="Gene3D" id="3.40.50.150">
    <property type="entry name" value="Vaccinia Virus protein VP39"/>
    <property type="match status" value="1"/>
</dbReference>
<dbReference type="NCBIfam" id="TIGR01983">
    <property type="entry name" value="UbiG"/>
    <property type="match status" value="1"/>
</dbReference>
<dbReference type="InterPro" id="IPR010233">
    <property type="entry name" value="UbiG_MeTrfase"/>
</dbReference>